<keyword evidence="1" id="KW-0472">Membrane</keyword>
<proteinExistence type="predicted"/>
<comment type="caution">
    <text evidence="2">The sequence shown here is derived from an EMBL/GenBank/DDBJ whole genome shotgun (WGS) entry which is preliminary data.</text>
</comment>
<keyword evidence="1" id="KW-0812">Transmembrane</keyword>
<sequence>MKKIHEELGWALKIDVSDKSDGNEHKANLHRESLEGKGLEENKARVLASVRKLESIWRPQKRIGFFAFMVRQLPFMGKEMWMTQGLAAAVLFLVIYRTMDGELEYLSICHIPLLMGILAVVLVMTSVPLLLMSCRYQMQEVELASRISFPRLLMAKIMLLAVEYLAVFAFFAGLTTGVAGLSAGSMALYFLPPLFLACTGCVQIIRRTDGWEEVSQRVGVCVGYCACLGAALIILYHRMPVVYDNVRLWALFMVCILPLFLISVYRWVKESGEVGERAAD</sequence>
<feature type="transmembrane region" description="Helical" evidence="1">
    <location>
        <begin position="105"/>
        <end position="131"/>
    </location>
</feature>
<dbReference type="AlphaFoldDB" id="A0A7X3MHB4"/>
<evidence type="ECO:0008006" key="4">
    <source>
        <dbReference type="Google" id="ProtNLM"/>
    </source>
</evidence>
<evidence type="ECO:0000313" key="3">
    <source>
        <dbReference type="Proteomes" id="UP000460412"/>
    </source>
</evidence>
<keyword evidence="3" id="KW-1185">Reference proteome</keyword>
<protein>
    <recommendedName>
        <fullName evidence="4">ABC-2 family transporter protein</fullName>
    </recommendedName>
</protein>
<feature type="transmembrane region" description="Helical" evidence="1">
    <location>
        <begin position="217"/>
        <end position="236"/>
    </location>
</feature>
<dbReference type="EMBL" id="WUQX01000001">
    <property type="protein sequence ID" value="MXP76416.1"/>
    <property type="molecule type" value="Genomic_DNA"/>
</dbReference>
<dbReference type="RefSeq" id="WP_159751554.1">
    <property type="nucleotide sequence ID" value="NZ_WUQX01000001.1"/>
</dbReference>
<reference evidence="2 3" key="1">
    <citation type="submission" date="2019-12" db="EMBL/GenBank/DDBJ databases">
        <title>Sporaefaciens musculi gen. nov., sp. nov., a novel bacterium isolated from the caecum of an obese mouse.</title>
        <authorList>
            <person name="Rasmussen T.S."/>
            <person name="Streidl T."/>
            <person name="Hitch T.C.A."/>
            <person name="Wortmann E."/>
            <person name="Deptula P."/>
            <person name="Hansen M."/>
            <person name="Nielsen D.S."/>
            <person name="Clavel T."/>
            <person name="Vogensen F.K."/>
        </authorList>
    </citation>
    <scope>NUCLEOTIDE SEQUENCE [LARGE SCALE GENOMIC DNA]</scope>
    <source>
        <strain evidence="2 3">WCA-9-b2</strain>
    </source>
</reference>
<dbReference type="Proteomes" id="UP000460412">
    <property type="component" value="Unassembled WGS sequence"/>
</dbReference>
<feature type="transmembrane region" description="Helical" evidence="1">
    <location>
        <begin position="186"/>
        <end position="205"/>
    </location>
</feature>
<keyword evidence="1" id="KW-1133">Transmembrane helix</keyword>
<feature type="transmembrane region" description="Helical" evidence="1">
    <location>
        <begin position="152"/>
        <end position="174"/>
    </location>
</feature>
<accession>A0A7X3MHB4</accession>
<evidence type="ECO:0000256" key="1">
    <source>
        <dbReference type="SAM" id="Phobius"/>
    </source>
</evidence>
<evidence type="ECO:0000313" key="2">
    <source>
        <dbReference type="EMBL" id="MXP76416.1"/>
    </source>
</evidence>
<name>A0A7X3MHB4_9FIRM</name>
<gene>
    <name evidence="2" type="ORF">GN277_13730</name>
</gene>
<feature type="transmembrane region" description="Helical" evidence="1">
    <location>
        <begin position="248"/>
        <end position="268"/>
    </location>
</feature>
<organism evidence="2 3">
    <name type="scientific">Sporofaciens musculi</name>
    <dbReference type="NCBI Taxonomy" id="2681861"/>
    <lineage>
        <taxon>Bacteria</taxon>
        <taxon>Bacillati</taxon>
        <taxon>Bacillota</taxon>
        <taxon>Clostridia</taxon>
        <taxon>Lachnospirales</taxon>
        <taxon>Lachnospiraceae</taxon>
        <taxon>Sporofaciens</taxon>
    </lineage>
</organism>
<feature type="transmembrane region" description="Helical" evidence="1">
    <location>
        <begin position="81"/>
        <end position="99"/>
    </location>
</feature>